<dbReference type="InterPro" id="IPR049053">
    <property type="entry name" value="AFCA-like_C"/>
</dbReference>
<proteinExistence type="predicted"/>
<dbReference type="EMBL" id="SLWM01000037">
    <property type="protein sequence ID" value="TCO10038.1"/>
    <property type="molecule type" value="Genomic_DNA"/>
</dbReference>
<dbReference type="Pfam" id="PF21307">
    <property type="entry name" value="Glyco_hydro_95_C"/>
    <property type="match status" value="1"/>
</dbReference>
<dbReference type="InterPro" id="IPR008928">
    <property type="entry name" value="6-hairpin_glycosidase_sf"/>
</dbReference>
<evidence type="ECO:0000313" key="3">
    <source>
        <dbReference type="Proteomes" id="UP000295818"/>
    </source>
</evidence>
<comment type="caution">
    <text evidence="2">The sequence shown here is derived from an EMBL/GenBank/DDBJ whole genome shotgun (WGS) entry which is preliminary data.</text>
</comment>
<organism evidence="2 3">
    <name type="scientific">Kribbella orskensis</name>
    <dbReference type="NCBI Taxonomy" id="2512216"/>
    <lineage>
        <taxon>Bacteria</taxon>
        <taxon>Bacillati</taxon>
        <taxon>Actinomycetota</taxon>
        <taxon>Actinomycetes</taxon>
        <taxon>Propionibacteriales</taxon>
        <taxon>Kribbellaceae</taxon>
        <taxon>Kribbella</taxon>
    </lineage>
</organism>
<dbReference type="InterPro" id="IPR013780">
    <property type="entry name" value="Glyco_hydro_b"/>
</dbReference>
<reference evidence="2 3" key="1">
    <citation type="journal article" date="2015" name="Stand. Genomic Sci.">
        <title>Genomic Encyclopedia of Bacterial and Archaeal Type Strains, Phase III: the genomes of soil and plant-associated and newly described type strains.</title>
        <authorList>
            <person name="Whitman W.B."/>
            <person name="Woyke T."/>
            <person name="Klenk H.P."/>
            <person name="Zhou Y."/>
            <person name="Lilburn T.G."/>
            <person name="Beck B.J."/>
            <person name="De Vos P."/>
            <person name="Vandamme P."/>
            <person name="Eisen J.A."/>
            <person name="Garrity G."/>
            <person name="Hugenholtz P."/>
            <person name="Kyrpides N.C."/>
        </authorList>
    </citation>
    <scope>NUCLEOTIDE SEQUENCE [LARGE SCALE GENOMIC DNA]</scope>
    <source>
        <strain evidence="2 3">VKM Ac-2538</strain>
    </source>
</reference>
<dbReference type="PANTHER" id="PTHR31084:SF0">
    <property type="entry name" value="ALPHA-L-FUCOSIDASE 2"/>
    <property type="match status" value="1"/>
</dbReference>
<dbReference type="PANTHER" id="PTHR31084">
    <property type="entry name" value="ALPHA-L-FUCOSIDASE 2"/>
    <property type="match status" value="1"/>
</dbReference>
<feature type="domain" description="Alpha fucosidase A-like C-terminal" evidence="1">
    <location>
        <begin position="40"/>
        <end position="104"/>
    </location>
</feature>
<sequence length="122" mass="12874">MVRNYLSNLVSDNLLYRTGDIFQIDANLGMTGGMAELLIQSHTDVIRLLPALPAEWPDGSYHGLRARGGLSFDVAWSAGALTAATVTADHAGAFTISGPTSRAISVRLEAGETRDLTSELGG</sequence>
<accession>A0ABY2B716</accession>
<dbReference type="Gene3D" id="2.60.40.1180">
    <property type="entry name" value="Golgi alpha-mannosidase II"/>
    <property type="match status" value="1"/>
</dbReference>
<evidence type="ECO:0000313" key="2">
    <source>
        <dbReference type="EMBL" id="TCO10038.1"/>
    </source>
</evidence>
<evidence type="ECO:0000259" key="1">
    <source>
        <dbReference type="Pfam" id="PF21307"/>
    </source>
</evidence>
<dbReference type="SUPFAM" id="SSF48208">
    <property type="entry name" value="Six-hairpin glycosidases"/>
    <property type="match status" value="1"/>
</dbReference>
<name>A0ABY2B716_9ACTN</name>
<keyword evidence="3" id="KW-1185">Reference proteome</keyword>
<protein>
    <recommendedName>
        <fullName evidence="1">Alpha fucosidase A-like C-terminal domain-containing protein</fullName>
    </recommendedName>
</protein>
<gene>
    <name evidence="2" type="ORF">EV644_1376</name>
</gene>
<dbReference type="Proteomes" id="UP000295818">
    <property type="component" value="Unassembled WGS sequence"/>
</dbReference>